<feature type="signal peptide" evidence="1">
    <location>
        <begin position="1"/>
        <end position="19"/>
    </location>
</feature>
<dbReference type="InterPro" id="IPR005151">
    <property type="entry name" value="Tail-specific_protease"/>
</dbReference>
<dbReference type="Proteomes" id="UP000318582">
    <property type="component" value="Unassembled WGS sequence"/>
</dbReference>
<organism evidence="3 4">
    <name type="scientific">Powellomyces hirtus</name>
    <dbReference type="NCBI Taxonomy" id="109895"/>
    <lineage>
        <taxon>Eukaryota</taxon>
        <taxon>Fungi</taxon>
        <taxon>Fungi incertae sedis</taxon>
        <taxon>Chytridiomycota</taxon>
        <taxon>Chytridiomycota incertae sedis</taxon>
        <taxon>Chytridiomycetes</taxon>
        <taxon>Spizellomycetales</taxon>
        <taxon>Powellomycetaceae</taxon>
        <taxon>Powellomyces</taxon>
    </lineage>
</organism>
<feature type="domain" description="Tail specific protease" evidence="2">
    <location>
        <begin position="321"/>
        <end position="490"/>
    </location>
</feature>
<sequence length="834" mass="90672">MHITSALLPLLGAAALVSAQAPATRRYGVLKDVRPELGFANYSPAQKVQVADQVAQTLQVFAHQYVKIDNYGVDAQKEIAKFQKKAATLSHRDYHYGLARLFLSLRDFHTNYYIPGAHSCYGFVTPFQFDFVESKDIVNDPRIIVKSLTINPDIVNKAGKAKVALVQPGDVLTKIDGISFKEHWKRTQKETGGANQFGGYRAALSLLSSRNGKLYPAPENDEINFTFQRAGVAQPFNVTIPWVTVGNKACLADAPGGGQAFTKQLFHGPNVNKKSKTLDAVKPDSPLDGVELFPNAYADVVLTPTKSTIVHWAIYKHNGANLGILRLDAFTESGQPDTTLAETEFRNLLLNELAETDSLLIDIRDNGGGSLNLADGLPQLFVPDYQPGLGRALISNNNRVIFVNNTQGGPDWKAAFEAAKPGDKYSKPIPFNSVEQTNELGQIYLKPVGIFTDANCYSACDTFAAAMQDNSGAIIYGEDGTTGAGGANVIQHRANLIPMAPTIYKPLPYQDVDANGAIRLGAPDFRISWRATMRVKKNNGQLIEDRGVLTDRVIRPRTEDFTVNQATGKSTQFERIAKELKRNGELTRKNGRFFQSPLNLTRAVTGAKLSFPYTSQWIKSLEIRDGTNKVVGKASPSPHFRRTSGTIQSSATITTLGRFKFTIFGFDESKKQILKTKRDVIVTPGTDKFLKVAAGQTWNFAKSASSAFSAVYNTVATPAANGWQVGETSLVVGDGKQYLDNVNSAFSIFANVPAGAKLATAFDFLTEADYDYFTISVRPIAAAAPTILFVQSGKGTVDTAYDLPAGDVEIQFLFTSDGGVTDRGAVVSKIAIQA</sequence>
<dbReference type="GO" id="GO:0006508">
    <property type="term" value="P:proteolysis"/>
    <property type="evidence" value="ECO:0007669"/>
    <property type="project" value="InterPro"/>
</dbReference>
<dbReference type="STRING" id="109895.A0A507E4H8"/>
<dbReference type="PANTHER" id="PTHR32060:SF22">
    <property type="entry name" value="CARBOXYL-TERMINAL-PROCESSING PEPTIDASE 3, CHLOROPLASTIC"/>
    <property type="match status" value="1"/>
</dbReference>
<dbReference type="EMBL" id="QEAQ01000038">
    <property type="protein sequence ID" value="TPX58287.1"/>
    <property type="molecule type" value="Genomic_DNA"/>
</dbReference>
<dbReference type="SUPFAM" id="SSF52096">
    <property type="entry name" value="ClpP/crotonase"/>
    <property type="match status" value="1"/>
</dbReference>
<keyword evidence="4" id="KW-1185">Reference proteome</keyword>
<evidence type="ECO:0000313" key="4">
    <source>
        <dbReference type="Proteomes" id="UP000318582"/>
    </source>
</evidence>
<protein>
    <recommendedName>
        <fullName evidence="2">Tail specific protease domain-containing protein</fullName>
    </recommendedName>
</protein>
<evidence type="ECO:0000313" key="3">
    <source>
        <dbReference type="EMBL" id="TPX58287.1"/>
    </source>
</evidence>
<dbReference type="InterPro" id="IPR029045">
    <property type="entry name" value="ClpP/crotonase-like_dom_sf"/>
</dbReference>
<evidence type="ECO:0000259" key="2">
    <source>
        <dbReference type="Pfam" id="PF03572"/>
    </source>
</evidence>
<dbReference type="GO" id="GO:0008236">
    <property type="term" value="F:serine-type peptidase activity"/>
    <property type="evidence" value="ECO:0007669"/>
    <property type="project" value="InterPro"/>
</dbReference>
<gene>
    <name evidence="3" type="ORF">PhCBS80983_g03207</name>
</gene>
<evidence type="ECO:0000256" key="1">
    <source>
        <dbReference type="SAM" id="SignalP"/>
    </source>
</evidence>
<feature type="chain" id="PRO_5021207100" description="Tail specific protease domain-containing protein" evidence="1">
    <location>
        <begin position="20"/>
        <end position="834"/>
    </location>
</feature>
<keyword evidence="1" id="KW-0732">Signal</keyword>
<reference evidence="3 4" key="1">
    <citation type="journal article" date="2019" name="Sci. Rep.">
        <title>Comparative genomics of chytrid fungi reveal insights into the obligate biotrophic and pathogenic lifestyle of Synchytrium endobioticum.</title>
        <authorList>
            <person name="van de Vossenberg B.T.L.H."/>
            <person name="Warris S."/>
            <person name="Nguyen H.D.T."/>
            <person name="van Gent-Pelzer M.P.E."/>
            <person name="Joly D.L."/>
            <person name="van de Geest H.C."/>
            <person name="Bonants P.J.M."/>
            <person name="Smith D.S."/>
            <person name="Levesque C.A."/>
            <person name="van der Lee T.A.J."/>
        </authorList>
    </citation>
    <scope>NUCLEOTIDE SEQUENCE [LARGE SCALE GENOMIC DNA]</scope>
    <source>
        <strain evidence="3 4">CBS 809.83</strain>
    </source>
</reference>
<comment type="caution">
    <text evidence="3">The sequence shown here is derived from an EMBL/GenBank/DDBJ whole genome shotgun (WGS) entry which is preliminary data.</text>
</comment>
<dbReference type="GO" id="GO:0004175">
    <property type="term" value="F:endopeptidase activity"/>
    <property type="evidence" value="ECO:0007669"/>
    <property type="project" value="TreeGrafter"/>
</dbReference>
<dbReference type="Gene3D" id="3.90.226.10">
    <property type="entry name" value="2-enoyl-CoA Hydratase, Chain A, domain 1"/>
    <property type="match status" value="1"/>
</dbReference>
<dbReference type="AlphaFoldDB" id="A0A507E4H8"/>
<dbReference type="Pfam" id="PF03572">
    <property type="entry name" value="Peptidase_S41"/>
    <property type="match status" value="1"/>
</dbReference>
<accession>A0A507E4H8</accession>
<proteinExistence type="predicted"/>
<name>A0A507E4H8_9FUNG</name>
<dbReference type="PANTHER" id="PTHR32060">
    <property type="entry name" value="TAIL-SPECIFIC PROTEASE"/>
    <property type="match status" value="1"/>
</dbReference>